<reference evidence="2 3" key="1">
    <citation type="submission" date="2019-03" db="EMBL/GenBank/DDBJ databases">
        <title>Algoriphagus sp. nov, a new strain isolated from root system soil of mangrove plant Kandelia.</title>
        <authorList>
            <person name="Yin Q."/>
            <person name="Wang K."/>
            <person name="Song Z."/>
        </authorList>
    </citation>
    <scope>NUCLEOTIDE SEQUENCE [LARGE SCALE GENOMIC DNA]</scope>
    <source>
        <strain evidence="2 3">XY-J91</strain>
    </source>
</reference>
<dbReference type="EMBL" id="SPSB01000001">
    <property type="protein sequence ID" value="TFV97661.1"/>
    <property type="molecule type" value="Genomic_DNA"/>
</dbReference>
<sequence length="373" mass="41833">MSKKRINIAIIGLGFGAEFIPIYQKHPLANMYAVCQRNKEKAEAIGKAFGIEKVYTDYDELLKDPNIDAVHINTPIQNHAEQSIKALKAGKHVACTVPMATTVEECRQIVELSEKTGLTYMMMETVIYSREFLFVKELYEKGELGKIQFLRASHQQEMAGWPGYWEGLPPMHYATHCVGPVLALPKGEAEYVSCLGSGRIDENLIPKYGSPFAIETCHIKLKDSDLAAEVTRSLFNTARQYRESFDVYGSKKSFEWTLIEHEDSVIHTGEVPERVKIPDYAHLLPEGIQKFTTQGVYDSDENQHLSFIQGSGHGGSHPHLVHEFLTALDEGRDPYPNARQSANITCVGILAHESAMEGGKIKYLPEFTLSKKN</sequence>
<evidence type="ECO:0000259" key="1">
    <source>
        <dbReference type="Pfam" id="PF01408"/>
    </source>
</evidence>
<dbReference type="Proteomes" id="UP000297647">
    <property type="component" value="Unassembled WGS sequence"/>
</dbReference>
<dbReference type="OrthoDB" id="726883at2"/>
<evidence type="ECO:0000313" key="3">
    <source>
        <dbReference type="Proteomes" id="UP000297647"/>
    </source>
</evidence>
<dbReference type="InterPro" id="IPR036291">
    <property type="entry name" value="NAD(P)-bd_dom_sf"/>
</dbReference>
<dbReference type="AlphaFoldDB" id="A0A4Y9QYR0"/>
<dbReference type="GO" id="GO:0000166">
    <property type="term" value="F:nucleotide binding"/>
    <property type="evidence" value="ECO:0007669"/>
    <property type="project" value="InterPro"/>
</dbReference>
<accession>A0A4Y9QYR0</accession>
<proteinExistence type="predicted"/>
<comment type="caution">
    <text evidence="2">The sequence shown here is derived from an EMBL/GenBank/DDBJ whole genome shotgun (WGS) entry which is preliminary data.</text>
</comment>
<dbReference type="Gene3D" id="3.40.50.720">
    <property type="entry name" value="NAD(P)-binding Rossmann-like Domain"/>
    <property type="match status" value="1"/>
</dbReference>
<protein>
    <submittedName>
        <fullName evidence="2">Gfo/Idh/MocA family oxidoreductase</fullName>
    </submittedName>
</protein>
<dbReference type="PANTHER" id="PTHR43249">
    <property type="entry name" value="UDP-N-ACETYL-2-AMINO-2-DEOXY-D-GLUCURONATE OXIDASE"/>
    <property type="match status" value="1"/>
</dbReference>
<dbReference type="Pfam" id="PF01408">
    <property type="entry name" value="GFO_IDH_MocA"/>
    <property type="match status" value="1"/>
</dbReference>
<evidence type="ECO:0000313" key="2">
    <source>
        <dbReference type="EMBL" id="TFV97661.1"/>
    </source>
</evidence>
<dbReference type="Gene3D" id="3.30.360.10">
    <property type="entry name" value="Dihydrodipicolinate Reductase, domain 2"/>
    <property type="match status" value="1"/>
</dbReference>
<keyword evidence="3" id="KW-1185">Reference proteome</keyword>
<name>A0A4Y9QYR0_9BACT</name>
<dbReference type="SUPFAM" id="SSF51735">
    <property type="entry name" value="NAD(P)-binding Rossmann-fold domains"/>
    <property type="match status" value="1"/>
</dbReference>
<dbReference type="RefSeq" id="WP_135070728.1">
    <property type="nucleotide sequence ID" value="NZ_SPSB01000001.1"/>
</dbReference>
<dbReference type="InterPro" id="IPR000683">
    <property type="entry name" value="Gfo/Idh/MocA-like_OxRdtase_N"/>
</dbReference>
<feature type="domain" description="Gfo/Idh/MocA-like oxidoreductase N-terminal" evidence="1">
    <location>
        <begin position="6"/>
        <end position="122"/>
    </location>
</feature>
<gene>
    <name evidence="2" type="ORF">E4S40_03160</name>
</gene>
<dbReference type="InterPro" id="IPR052515">
    <property type="entry name" value="Gfo/Idh/MocA_Oxidoreductase"/>
</dbReference>
<dbReference type="PANTHER" id="PTHR43249:SF1">
    <property type="entry name" value="D-GLUCOSIDE 3-DEHYDROGENASE"/>
    <property type="match status" value="1"/>
</dbReference>
<organism evidence="2 3">
    <name type="scientific">Algoriphagus kandeliae</name>
    <dbReference type="NCBI Taxonomy" id="2562278"/>
    <lineage>
        <taxon>Bacteria</taxon>
        <taxon>Pseudomonadati</taxon>
        <taxon>Bacteroidota</taxon>
        <taxon>Cytophagia</taxon>
        <taxon>Cytophagales</taxon>
        <taxon>Cyclobacteriaceae</taxon>
        <taxon>Algoriphagus</taxon>
    </lineage>
</organism>
<dbReference type="SUPFAM" id="SSF55347">
    <property type="entry name" value="Glyceraldehyde-3-phosphate dehydrogenase-like, C-terminal domain"/>
    <property type="match status" value="1"/>
</dbReference>